<dbReference type="Pfam" id="PF05762">
    <property type="entry name" value="VWA_CoxE"/>
    <property type="match status" value="1"/>
</dbReference>
<feature type="coiled-coil region" evidence="1">
    <location>
        <begin position="89"/>
        <end position="123"/>
    </location>
</feature>
<dbReference type="PANTHER" id="PTHR39338">
    <property type="entry name" value="BLL5662 PROTEIN-RELATED"/>
    <property type="match status" value="1"/>
</dbReference>
<proteinExistence type="predicted"/>
<keyword evidence="4" id="KW-1185">Reference proteome</keyword>
<dbReference type="PANTHER" id="PTHR39338:SF7">
    <property type="entry name" value="BLL6692 PROTEIN"/>
    <property type="match status" value="1"/>
</dbReference>
<organism evidence="3 4">
    <name type="scientific">Pseudomarimonas salicorniae</name>
    <dbReference type="NCBI Taxonomy" id="2933270"/>
    <lineage>
        <taxon>Bacteria</taxon>
        <taxon>Pseudomonadati</taxon>
        <taxon>Pseudomonadota</taxon>
        <taxon>Gammaproteobacteria</taxon>
        <taxon>Lysobacterales</taxon>
        <taxon>Lysobacteraceae</taxon>
        <taxon>Pseudomarimonas</taxon>
    </lineage>
</organism>
<name>A0ABT0GHM6_9GAMM</name>
<dbReference type="Proteomes" id="UP001431449">
    <property type="component" value="Unassembled WGS sequence"/>
</dbReference>
<reference evidence="3" key="1">
    <citation type="submission" date="2022-04" db="EMBL/GenBank/DDBJ databases">
        <title>Lysobacter sp. CAU 1642 isolated from sea sand.</title>
        <authorList>
            <person name="Kim W."/>
        </authorList>
    </citation>
    <scope>NUCLEOTIDE SEQUENCE</scope>
    <source>
        <strain evidence="3">CAU 1642</strain>
    </source>
</reference>
<protein>
    <submittedName>
        <fullName evidence="3">VWA domain-containing protein</fullName>
    </submittedName>
</protein>
<dbReference type="InterPro" id="IPR008912">
    <property type="entry name" value="Uncharacterised_CoxE"/>
</dbReference>
<sequence length="390" mass="45167">MLLGLFESLRAARLPITLREWLDLCAALDADLAFADVEDFYALSRTVLIKDERHYDKFDRVFGAYFDGVQQIALDDLKLIPEDWLRQSLERLLSEEDKARAKALGLEELMEEFRKRLEEQQKRHQGGNRWIGTGGTSPFGAGGYNPQGIRVGPKGGGRRAVKVWEQRAFRNYDDNADLSPRNLQIALRRLRRFARTGAPEELDIDGTIDATAREGGLLDIRMRPERHNAVKVLLFLDVGGSMDDHVFEAEALFNACKNEFKRLEHFYFHNFVYDSVWRDNRRRFSERTRMLDVLRTYNPDYKVVFVGDAAMAPYEITHPGGSIEGWNEEAGEAWFRRIKDRFRKLVWINPAPVKSWGYTSSTQIIRQLVEDRMYPLTPDGLTEAMRWLGK</sequence>
<dbReference type="EMBL" id="JALNMH010000008">
    <property type="protein sequence ID" value="MCK7594046.1"/>
    <property type="molecule type" value="Genomic_DNA"/>
</dbReference>
<evidence type="ECO:0000256" key="2">
    <source>
        <dbReference type="SAM" id="MobiDB-lite"/>
    </source>
</evidence>
<comment type="caution">
    <text evidence="3">The sequence shown here is derived from an EMBL/GenBank/DDBJ whole genome shotgun (WGS) entry which is preliminary data.</text>
</comment>
<evidence type="ECO:0000256" key="1">
    <source>
        <dbReference type="SAM" id="Coils"/>
    </source>
</evidence>
<feature type="region of interest" description="Disordered" evidence="2">
    <location>
        <begin position="124"/>
        <end position="144"/>
    </location>
</feature>
<dbReference type="RefSeq" id="WP_248208968.1">
    <property type="nucleotide sequence ID" value="NZ_JALNMH010000008.1"/>
</dbReference>
<feature type="compositionally biased region" description="Gly residues" evidence="2">
    <location>
        <begin position="132"/>
        <end position="144"/>
    </location>
</feature>
<evidence type="ECO:0000313" key="4">
    <source>
        <dbReference type="Proteomes" id="UP001431449"/>
    </source>
</evidence>
<accession>A0ABT0GHM6</accession>
<gene>
    <name evidence="3" type="ORF">M0G41_10210</name>
</gene>
<keyword evidence="1" id="KW-0175">Coiled coil</keyword>
<evidence type="ECO:0000313" key="3">
    <source>
        <dbReference type="EMBL" id="MCK7594046.1"/>
    </source>
</evidence>